<keyword evidence="2" id="KW-1185">Reference proteome</keyword>
<proteinExistence type="predicted"/>
<organism evidence="1 2">
    <name type="scientific">Gossypium aridum</name>
    <name type="common">American cotton</name>
    <name type="synonym">Erioxylum aridum</name>
    <dbReference type="NCBI Taxonomy" id="34290"/>
    <lineage>
        <taxon>Eukaryota</taxon>
        <taxon>Viridiplantae</taxon>
        <taxon>Streptophyta</taxon>
        <taxon>Embryophyta</taxon>
        <taxon>Tracheophyta</taxon>
        <taxon>Spermatophyta</taxon>
        <taxon>Magnoliopsida</taxon>
        <taxon>eudicotyledons</taxon>
        <taxon>Gunneridae</taxon>
        <taxon>Pentapetalae</taxon>
        <taxon>rosids</taxon>
        <taxon>malvids</taxon>
        <taxon>Malvales</taxon>
        <taxon>Malvaceae</taxon>
        <taxon>Malvoideae</taxon>
        <taxon>Gossypium</taxon>
    </lineage>
</organism>
<gene>
    <name evidence="1" type="ORF">Goari_021627</name>
</gene>
<accession>A0A7J8YFI2</accession>
<reference evidence="1 2" key="1">
    <citation type="journal article" date="2019" name="Genome Biol. Evol.">
        <title>Insights into the evolution of the New World diploid cottons (Gossypium, subgenus Houzingenia) based on genome sequencing.</title>
        <authorList>
            <person name="Grover C.E."/>
            <person name="Arick M.A. 2nd"/>
            <person name="Thrash A."/>
            <person name="Conover J.L."/>
            <person name="Sanders W.S."/>
            <person name="Peterson D.G."/>
            <person name="Frelichowski J.E."/>
            <person name="Scheffler J.A."/>
            <person name="Scheffler B.E."/>
            <person name="Wendel J.F."/>
        </authorList>
    </citation>
    <scope>NUCLEOTIDE SEQUENCE [LARGE SCALE GENOMIC DNA]</scope>
    <source>
        <strain evidence="1">185</strain>
        <tissue evidence="1">Leaf</tissue>
    </source>
</reference>
<protein>
    <submittedName>
        <fullName evidence="1">Uncharacterized protein</fullName>
    </submittedName>
</protein>
<dbReference type="PANTHER" id="PTHR17985">
    <property type="entry name" value="SER/THR-RICH PROTEIN T10 IN DGCR REGION"/>
    <property type="match status" value="1"/>
</dbReference>
<dbReference type="EMBL" id="JABFAA010000012">
    <property type="protein sequence ID" value="MBA0698122.1"/>
    <property type="molecule type" value="Genomic_DNA"/>
</dbReference>
<dbReference type="AlphaFoldDB" id="A0A7J8YFI2"/>
<evidence type="ECO:0000313" key="2">
    <source>
        <dbReference type="Proteomes" id="UP000593577"/>
    </source>
</evidence>
<dbReference type="Proteomes" id="UP000593577">
    <property type="component" value="Unassembled WGS sequence"/>
</dbReference>
<comment type="caution">
    <text evidence="1">The sequence shown here is derived from an EMBL/GenBank/DDBJ whole genome shotgun (WGS) entry which is preliminary data.</text>
</comment>
<evidence type="ECO:0000313" key="1">
    <source>
        <dbReference type="EMBL" id="MBA0698122.1"/>
    </source>
</evidence>
<name>A0A7J8YFI2_GOSAI</name>
<dbReference type="PANTHER" id="PTHR17985:SF16">
    <property type="entry name" value="TRANSPORT_GOLGI ORGANIZATION-LIKE PROTEIN (DUF833)"/>
    <property type="match status" value="1"/>
</dbReference>
<dbReference type="InterPro" id="IPR008551">
    <property type="entry name" value="TANGO2"/>
</dbReference>
<sequence>MVGQLMMDTTKDDLSLLPHIYSPETEYDLSAIYIDTTRLQGRYGTRNQSALTVKSNGEVCFYERYLDKDRWKENTVTYQIEMTTNHIVLAACTWIATAVVAARAPLVVRPTCGLRRCAPVGHDS</sequence>
<dbReference type="Pfam" id="PF05742">
    <property type="entry name" value="TANGO2"/>
    <property type="match status" value="1"/>
</dbReference>